<evidence type="ECO:0000313" key="2">
    <source>
        <dbReference type="EMBL" id="MFD2317919.1"/>
    </source>
</evidence>
<proteinExistence type="predicted"/>
<dbReference type="PANTHER" id="PTHR39184:SF1">
    <property type="entry name" value="PBSX PHAGE TERMINASE LARGE SUBUNIT"/>
    <property type="match status" value="1"/>
</dbReference>
<dbReference type="Pfam" id="PF04466">
    <property type="entry name" value="Terminase_3"/>
    <property type="match status" value="1"/>
</dbReference>
<dbReference type="PANTHER" id="PTHR39184">
    <property type="match status" value="1"/>
</dbReference>
<protein>
    <submittedName>
        <fullName evidence="2">PBSX family phage terminase large subunit</fullName>
    </submittedName>
</protein>
<gene>
    <name evidence="2" type="ORF">ACFSPV_04335</name>
</gene>
<evidence type="ECO:0000313" key="3">
    <source>
        <dbReference type="Proteomes" id="UP001597287"/>
    </source>
</evidence>
<dbReference type="InterPro" id="IPR006437">
    <property type="entry name" value="Phage_terminase_lsu"/>
</dbReference>
<dbReference type="Gene3D" id="3.30.420.280">
    <property type="match status" value="1"/>
</dbReference>
<reference evidence="3" key="1">
    <citation type="journal article" date="2019" name="Int. J. Syst. Evol. Microbiol.">
        <title>The Global Catalogue of Microorganisms (GCM) 10K type strain sequencing project: providing services to taxonomists for standard genome sequencing and annotation.</title>
        <authorList>
            <consortium name="The Broad Institute Genomics Platform"/>
            <consortium name="The Broad Institute Genome Sequencing Center for Infectious Disease"/>
            <person name="Wu L."/>
            <person name="Ma J."/>
        </authorList>
    </citation>
    <scope>NUCLEOTIDE SEQUENCE [LARGE SCALE GENOMIC DNA]</scope>
    <source>
        <strain evidence="3">CCUG 62793</strain>
    </source>
</reference>
<name>A0ABW5ELJ2_9BURK</name>
<dbReference type="NCBIfam" id="TIGR01547">
    <property type="entry name" value="phage_term_2"/>
    <property type="match status" value="1"/>
</dbReference>
<keyword evidence="3" id="KW-1185">Reference proteome</keyword>
<comment type="caution">
    <text evidence="2">The sequence shown here is derived from an EMBL/GenBank/DDBJ whole genome shotgun (WGS) entry which is preliminary data.</text>
</comment>
<sequence length="457" mass="52049">MKLPPPNTRPSILALSLDAALAGEDLEPDFAQDYEVDRSRVRVEFPAKLRGLWQPKRFKVMYGGRGGAKSWSVAMALLVMGSNRPLRILCAREIQKSMRDSVHRLLSDQIAALGLGGFYEVLDTEIRGANGTLILFAGLQSHTVDSIKSYEAIDIVWVEEAQSVSARSWEVLVPTIRRPGSEIWLTLNPDLATDATYVRFIDGADSDTWLCEINWRDNPWFPEVLEKERRRHFKRDPDTYWNVWEGRPKRTLAGAIYAKEVERLYNDDRVCLVPYNPKLPVHTVWDLGWADNMAIAFVQRTAMDFRVINFMQDNQKTLEWYVEQMEKLPYRWGTDFLPHDGAHGDFKTGQTAQQILEDMSREVVVLERAGLESGIRLARGIFSSAYIDAQRCAKLLDCLSRYKRKIDPRTGEPGPPLHDDASHGADVWRYINMALPLMDNDTAGAVPLRRRAGGMAR</sequence>
<dbReference type="InterPro" id="IPR052380">
    <property type="entry name" value="Viral_DNA_packaging_terminase"/>
</dbReference>
<dbReference type="InterPro" id="IPR027417">
    <property type="entry name" value="P-loop_NTPase"/>
</dbReference>
<dbReference type="Proteomes" id="UP001597287">
    <property type="component" value="Unassembled WGS sequence"/>
</dbReference>
<dbReference type="InterPro" id="IPR035412">
    <property type="entry name" value="Terminase_L_N"/>
</dbReference>
<accession>A0ABW5ELJ2</accession>
<organism evidence="2 3">
    <name type="scientific">Delftia deserti</name>
    <dbReference type="NCBI Taxonomy" id="1651218"/>
    <lineage>
        <taxon>Bacteria</taxon>
        <taxon>Pseudomonadati</taxon>
        <taxon>Pseudomonadota</taxon>
        <taxon>Betaproteobacteria</taxon>
        <taxon>Burkholderiales</taxon>
        <taxon>Comamonadaceae</taxon>
        <taxon>Delftia</taxon>
    </lineage>
</organism>
<dbReference type="RefSeq" id="WP_380104644.1">
    <property type="nucleotide sequence ID" value="NZ_JBHSIH010000001.1"/>
</dbReference>
<evidence type="ECO:0000259" key="1">
    <source>
        <dbReference type="Pfam" id="PF04466"/>
    </source>
</evidence>
<dbReference type="EMBL" id="JBHUIG010000003">
    <property type="protein sequence ID" value="MFD2317919.1"/>
    <property type="molecule type" value="Genomic_DNA"/>
</dbReference>
<feature type="domain" description="Phage terminase large subunit N-terminal" evidence="1">
    <location>
        <begin position="56"/>
        <end position="246"/>
    </location>
</feature>
<dbReference type="Gene3D" id="3.40.50.300">
    <property type="entry name" value="P-loop containing nucleotide triphosphate hydrolases"/>
    <property type="match status" value="1"/>
</dbReference>